<comment type="caution">
    <text evidence="7">The sequence shown here is derived from an EMBL/GenBank/DDBJ whole genome shotgun (WGS) entry which is preliminary data.</text>
</comment>
<dbReference type="GO" id="GO:0010181">
    <property type="term" value="F:FMN binding"/>
    <property type="evidence" value="ECO:0007669"/>
    <property type="project" value="UniProtKB-UniRule"/>
</dbReference>
<keyword evidence="3 4" id="KW-0436">Ligase</keyword>
<comment type="cofactor">
    <cofactor evidence="3">
        <name>Mg(2+)</name>
        <dbReference type="ChEBI" id="CHEBI:18420"/>
    </cofactor>
</comment>
<dbReference type="PANTHER" id="PTHR14359:SF6">
    <property type="entry name" value="PHOSPHOPANTOTHENOYLCYSTEINE DECARBOXYLASE"/>
    <property type="match status" value="1"/>
</dbReference>
<dbReference type="InterPro" id="IPR036551">
    <property type="entry name" value="Flavin_trans-like"/>
</dbReference>
<evidence type="ECO:0000259" key="5">
    <source>
        <dbReference type="Pfam" id="PF02441"/>
    </source>
</evidence>
<proteinExistence type="inferred from homology"/>
<dbReference type="Gene3D" id="3.40.50.1950">
    <property type="entry name" value="Flavin prenyltransferase-like"/>
    <property type="match status" value="1"/>
</dbReference>
<feature type="domain" description="Flavoprotein" evidence="5">
    <location>
        <begin position="10"/>
        <end position="179"/>
    </location>
</feature>
<dbReference type="GO" id="GO:0071513">
    <property type="term" value="C:phosphopantothenoylcysteine decarboxylase complex"/>
    <property type="evidence" value="ECO:0007669"/>
    <property type="project" value="TreeGrafter"/>
</dbReference>
<evidence type="ECO:0000313" key="7">
    <source>
        <dbReference type="EMBL" id="GAO09892.1"/>
    </source>
</evidence>
<accession>A0A0P4RA99</accession>
<dbReference type="Proteomes" id="UP000048965">
    <property type="component" value="Unassembled WGS sequence"/>
</dbReference>
<dbReference type="GO" id="GO:0004633">
    <property type="term" value="F:phosphopantothenoylcysteine decarboxylase activity"/>
    <property type="evidence" value="ECO:0007669"/>
    <property type="project" value="UniProtKB-UniRule"/>
</dbReference>
<comment type="catalytic activity">
    <reaction evidence="3 4">
        <text>(R)-4'-phosphopantothenate + L-cysteine + CTP = N-[(R)-4-phosphopantothenoyl]-L-cysteine + CMP + diphosphate + H(+)</text>
        <dbReference type="Rhea" id="RHEA:19397"/>
        <dbReference type="ChEBI" id="CHEBI:10986"/>
        <dbReference type="ChEBI" id="CHEBI:15378"/>
        <dbReference type="ChEBI" id="CHEBI:33019"/>
        <dbReference type="ChEBI" id="CHEBI:35235"/>
        <dbReference type="ChEBI" id="CHEBI:37563"/>
        <dbReference type="ChEBI" id="CHEBI:59458"/>
        <dbReference type="ChEBI" id="CHEBI:60377"/>
        <dbReference type="EC" id="6.3.2.5"/>
    </reaction>
</comment>
<evidence type="ECO:0000256" key="3">
    <source>
        <dbReference type="HAMAP-Rule" id="MF_02225"/>
    </source>
</evidence>
<comment type="pathway">
    <text evidence="3 4">Cofactor biosynthesis; coenzyme A biosynthesis; CoA from (R)-pantothenate: step 2/5.</text>
</comment>
<comment type="function">
    <text evidence="4">Catalyzes two steps in the biosynthesis of coenzyme A. In the first step cysteine is conjugated to 4'-phosphopantothenate to form 4-phosphopantothenoylcysteine, in the latter compound is decarboxylated to form 4'-phosphopantotheine.</text>
</comment>
<evidence type="ECO:0000256" key="4">
    <source>
        <dbReference type="RuleBase" id="RU364078"/>
    </source>
</evidence>
<dbReference type="InterPro" id="IPR007085">
    <property type="entry name" value="DNA/pantothenate-metab_flavo_C"/>
</dbReference>
<feature type="binding site" evidence="3">
    <location>
        <position position="295"/>
    </location>
    <ligand>
        <name>CTP</name>
        <dbReference type="ChEBI" id="CHEBI:37563"/>
    </ligand>
</feature>
<evidence type="ECO:0000256" key="2">
    <source>
        <dbReference type="ARBA" id="ARBA00023239"/>
    </source>
</evidence>
<evidence type="ECO:0000256" key="1">
    <source>
        <dbReference type="ARBA" id="ARBA00022793"/>
    </source>
</evidence>
<dbReference type="Pfam" id="PF02441">
    <property type="entry name" value="Flavoprotein"/>
    <property type="match status" value="1"/>
</dbReference>
<dbReference type="AlphaFoldDB" id="A0A0P4RA99"/>
<keyword evidence="3" id="KW-0511">Multifunctional enzyme</keyword>
<dbReference type="PANTHER" id="PTHR14359">
    <property type="entry name" value="HOMO-OLIGOMERIC FLAVIN CONTAINING CYS DECARBOXYLASE FAMILY"/>
    <property type="match status" value="1"/>
</dbReference>
<evidence type="ECO:0000259" key="6">
    <source>
        <dbReference type="Pfam" id="PF04127"/>
    </source>
</evidence>
<name>A0A0P4RA99_9ACTN</name>
<dbReference type="InterPro" id="IPR003382">
    <property type="entry name" value="Flavoprotein"/>
</dbReference>
<feature type="region of interest" description="Phosphopantothenate--cysteine ligase" evidence="3">
    <location>
        <begin position="197"/>
        <end position="411"/>
    </location>
</feature>
<dbReference type="Gene3D" id="3.40.50.10300">
    <property type="entry name" value="CoaB-like"/>
    <property type="match status" value="1"/>
</dbReference>
<dbReference type="UniPathway" id="UPA00241">
    <property type="reaction ID" value="UER00353"/>
</dbReference>
<comment type="similarity">
    <text evidence="3 4">In the N-terminal section; belongs to the HFCD (homo-oligomeric flavin containing Cys decarboxylase) superfamily.</text>
</comment>
<feature type="region of interest" description="Phosphopantothenoylcysteine decarboxylase" evidence="3">
    <location>
        <begin position="1"/>
        <end position="196"/>
    </location>
</feature>
<dbReference type="InterPro" id="IPR035929">
    <property type="entry name" value="CoaB-like_sf"/>
</dbReference>
<organism evidence="7 8">
    <name type="scientific">Streptomyces lydicamycinicus</name>
    <dbReference type="NCBI Taxonomy" id="1546107"/>
    <lineage>
        <taxon>Bacteria</taxon>
        <taxon>Bacillati</taxon>
        <taxon>Actinomycetota</taxon>
        <taxon>Actinomycetes</taxon>
        <taxon>Kitasatosporales</taxon>
        <taxon>Streptomycetaceae</taxon>
        <taxon>Streptomyces</taxon>
    </lineage>
</organism>
<reference evidence="7 8" key="2">
    <citation type="journal article" date="2015" name="Stand. Genomic Sci.">
        <title>Draft genome sequence of marine-derived Streptomyces sp. TP-A0598, a producer of anti-MRSA antibiotic lydicamycins.</title>
        <authorList>
            <person name="Komaki H."/>
            <person name="Ichikawa N."/>
            <person name="Hosoyama A."/>
            <person name="Fujita N."/>
            <person name="Igarashi Y."/>
        </authorList>
    </citation>
    <scope>NUCLEOTIDE SEQUENCE [LARGE SCALE GENOMIC DNA]</scope>
    <source>
        <strain evidence="7 8">NBRC 110027</strain>
    </source>
</reference>
<dbReference type="GO" id="GO:0015937">
    <property type="term" value="P:coenzyme A biosynthetic process"/>
    <property type="evidence" value="ECO:0007669"/>
    <property type="project" value="UniProtKB-UniRule"/>
</dbReference>
<comment type="cofactor">
    <cofactor evidence="3">
        <name>FMN</name>
        <dbReference type="ChEBI" id="CHEBI:58210"/>
    </cofactor>
    <text evidence="3">Binds 1 FMN per subunit.</text>
</comment>
<gene>
    <name evidence="3 7" type="primary">coaBC</name>
    <name evidence="7" type="ORF">TPA0598_06_00570</name>
</gene>
<comment type="pathway">
    <text evidence="3 4">Cofactor biosynthesis; coenzyme A biosynthesis; CoA from (R)-pantothenate: step 3/5.</text>
</comment>
<dbReference type="EC" id="6.3.2.5" evidence="3"/>
<sequence>MDKRERERPRVVLGVSGGIAAYKACELLRRLTESGHDVRVVPTASALHFVGEATWSALSGNPAGTEVWESVHEVPHVRIGQAADLVVVAPATADLLAKAAHGLADDLLTNTLLTARCPVIFAPAMHTEMWENPATQENVATLRRRGALVIDPAVGRLTGVDTGKGRFPDPVEIFAFCRQVLARGARATEQDLAGRHVVISAGGTREPLDPVRYLGNRSSGKQGYALARTAVARGARVTLVAGNTELPDPAGVDVIPVGTAHRLREEMVKAAADADAVVMAAAVADFRPAVYASGKIKKVEGQDPEPIALVRNPDILAELSAERAHPGQLVVGFAAETDDVLANGRAKLARKGCDLLVVNEVGEHKAFGSAENEAVILAADGTETPVPYGPKETLADTVWDLVAPRLAETRR</sequence>
<evidence type="ECO:0000313" key="8">
    <source>
        <dbReference type="Proteomes" id="UP000048965"/>
    </source>
</evidence>
<dbReference type="GO" id="GO:0015941">
    <property type="term" value="P:pantothenate catabolic process"/>
    <property type="evidence" value="ECO:0007669"/>
    <property type="project" value="InterPro"/>
</dbReference>
<dbReference type="SUPFAM" id="SSF52507">
    <property type="entry name" value="Homo-oligomeric flavin-containing Cys decarboxylases, HFCD"/>
    <property type="match status" value="1"/>
</dbReference>
<keyword evidence="3 4" id="KW-0288">FMN</keyword>
<keyword evidence="3" id="KW-0460">Magnesium</keyword>
<feature type="domain" description="DNA/pantothenate metabolism flavoprotein C-terminal" evidence="6">
    <location>
        <begin position="192"/>
        <end position="403"/>
    </location>
</feature>
<dbReference type="HAMAP" id="MF_02225">
    <property type="entry name" value="CoaBC"/>
    <property type="match status" value="1"/>
</dbReference>
<comment type="caution">
    <text evidence="3">Lacks conserved residue(s) required for the propagation of feature annotation.</text>
</comment>
<dbReference type="NCBIfam" id="TIGR00521">
    <property type="entry name" value="coaBC_dfp"/>
    <property type="match status" value="1"/>
</dbReference>
<dbReference type="RefSeq" id="WP_042156837.1">
    <property type="nucleotide sequence ID" value="NZ_BBNO01000006.1"/>
</dbReference>
<feature type="binding site" evidence="3">
    <location>
        <position position="347"/>
    </location>
    <ligand>
        <name>CTP</name>
        <dbReference type="ChEBI" id="CHEBI:37563"/>
    </ligand>
</feature>
<keyword evidence="8" id="KW-1185">Reference proteome</keyword>
<feature type="binding site" evidence="3">
    <location>
        <begin position="313"/>
        <end position="316"/>
    </location>
    <ligand>
        <name>CTP</name>
        <dbReference type="ChEBI" id="CHEBI:37563"/>
    </ligand>
</feature>
<feature type="binding site" evidence="3">
    <location>
        <position position="351"/>
    </location>
    <ligand>
        <name>CTP</name>
        <dbReference type="ChEBI" id="CHEBI:37563"/>
    </ligand>
</feature>
<dbReference type="EMBL" id="BBNO01000006">
    <property type="protein sequence ID" value="GAO09892.1"/>
    <property type="molecule type" value="Genomic_DNA"/>
</dbReference>
<reference evidence="8" key="1">
    <citation type="submission" date="2014-09" db="EMBL/GenBank/DDBJ databases">
        <title>Whole genome shotgun sequence of Streptomyces sp. NBRC 110027.</title>
        <authorList>
            <person name="Komaki H."/>
            <person name="Ichikawa N."/>
            <person name="Katano-Makiyama Y."/>
            <person name="Hosoyama A."/>
            <person name="Hashimoto M."/>
            <person name="Uohara A."/>
            <person name="Kitahashi Y."/>
            <person name="Ohji S."/>
            <person name="Kimura A."/>
            <person name="Yamazoe A."/>
            <person name="Igarashi Y."/>
            <person name="Fujita N."/>
        </authorList>
    </citation>
    <scope>NUCLEOTIDE SEQUENCE [LARGE SCALE GENOMIC DNA]</scope>
    <source>
        <strain evidence="8">NBRC 110027</strain>
    </source>
</reference>
<comment type="similarity">
    <text evidence="3 4">In the C-terminal section; belongs to the PPC synthetase family.</text>
</comment>
<comment type="catalytic activity">
    <reaction evidence="3 4">
        <text>N-[(R)-4-phosphopantothenoyl]-L-cysteine + H(+) = (R)-4'-phosphopantetheine + CO2</text>
        <dbReference type="Rhea" id="RHEA:16793"/>
        <dbReference type="ChEBI" id="CHEBI:15378"/>
        <dbReference type="ChEBI" id="CHEBI:16526"/>
        <dbReference type="ChEBI" id="CHEBI:59458"/>
        <dbReference type="ChEBI" id="CHEBI:61723"/>
        <dbReference type="EC" id="4.1.1.36"/>
    </reaction>
</comment>
<feature type="binding site" evidence="3">
    <location>
        <position position="285"/>
    </location>
    <ligand>
        <name>CTP</name>
        <dbReference type="ChEBI" id="CHEBI:37563"/>
    </ligand>
</feature>
<dbReference type="Pfam" id="PF04127">
    <property type="entry name" value="DFP"/>
    <property type="match status" value="1"/>
</dbReference>
<keyword evidence="3 4" id="KW-0285">Flavoprotein</keyword>
<dbReference type="OrthoDB" id="9802554at2"/>
<comment type="function">
    <text evidence="3">Catalyzes two sequential steps in the biosynthesis of coenzyme A. In the first step cysteine is conjugated to 4'-phosphopantothenate to form 4-phosphopantothenoylcysteine. In the second step the latter compound is decarboxylated to form 4'-phosphopantotheine.</text>
</comment>
<keyword evidence="2 3" id="KW-0456">Lyase</keyword>
<dbReference type="GO" id="GO:0004632">
    <property type="term" value="F:phosphopantothenate--cysteine ligase activity"/>
    <property type="evidence" value="ECO:0007669"/>
    <property type="project" value="UniProtKB-UniRule"/>
</dbReference>
<dbReference type="GO" id="GO:0046872">
    <property type="term" value="F:metal ion binding"/>
    <property type="evidence" value="ECO:0007669"/>
    <property type="project" value="UniProtKB-KW"/>
</dbReference>
<feature type="binding site" evidence="3">
    <location>
        <position position="333"/>
    </location>
    <ligand>
        <name>CTP</name>
        <dbReference type="ChEBI" id="CHEBI:37563"/>
    </ligand>
</feature>
<protein>
    <recommendedName>
        <fullName evidence="3">Coenzyme A biosynthesis bifunctional protein CoaBC</fullName>
    </recommendedName>
    <alternativeName>
        <fullName evidence="3">DNA/pantothenate metabolism flavoprotein</fullName>
    </alternativeName>
    <alternativeName>
        <fullName evidence="3">Phosphopantothenoylcysteine synthetase/decarboxylase</fullName>
        <shortName evidence="3">PPCS-PPCDC</shortName>
    </alternativeName>
    <domain>
        <recommendedName>
            <fullName evidence="3">Phosphopantothenoylcysteine decarboxylase</fullName>
            <shortName evidence="3">PPC decarboxylase</shortName>
            <shortName evidence="3">PPC-DC</shortName>
            <ecNumber evidence="3">4.1.1.36</ecNumber>
        </recommendedName>
        <alternativeName>
            <fullName evidence="3">CoaC</fullName>
        </alternativeName>
    </domain>
    <domain>
        <recommendedName>
            <fullName evidence="3">Phosphopantothenate--cysteine ligase</fullName>
            <ecNumber evidence="3">6.3.2.5</ecNumber>
        </recommendedName>
        <alternativeName>
            <fullName evidence="3">CoaB</fullName>
        </alternativeName>
        <alternativeName>
            <fullName evidence="3">Phosphopantothenoylcysteine synthetase</fullName>
            <shortName evidence="3">PPC synthetase</shortName>
            <shortName evidence="3">PPC-S</shortName>
        </alternativeName>
    </domain>
</protein>
<dbReference type="InterPro" id="IPR005252">
    <property type="entry name" value="CoaBC"/>
</dbReference>
<keyword evidence="1 3" id="KW-0210">Decarboxylase</keyword>
<dbReference type="EC" id="4.1.1.36" evidence="3"/>
<dbReference type="SUPFAM" id="SSF102645">
    <property type="entry name" value="CoaB-like"/>
    <property type="match status" value="1"/>
</dbReference>
<keyword evidence="3" id="KW-0479">Metal-binding</keyword>